<dbReference type="Proteomes" id="UP000324832">
    <property type="component" value="Unassembled WGS sequence"/>
</dbReference>
<keyword evidence="2" id="KW-1185">Reference proteome</keyword>
<organism evidence="1 2">
    <name type="scientific">Leptidea sinapis</name>
    <dbReference type="NCBI Taxonomy" id="189913"/>
    <lineage>
        <taxon>Eukaryota</taxon>
        <taxon>Metazoa</taxon>
        <taxon>Ecdysozoa</taxon>
        <taxon>Arthropoda</taxon>
        <taxon>Hexapoda</taxon>
        <taxon>Insecta</taxon>
        <taxon>Pterygota</taxon>
        <taxon>Neoptera</taxon>
        <taxon>Endopterygota</taxon>
        <taxon>Lepidoptera</taxon>
        <taxon>Glossata</taxon>
        <taxon>Ditrysia</taxon>
        <taxon>Papilionoidea</taxon>
        <taxon>Pieridae</taxon>
        <taxon>Dismorphiinae</taxon>
        <taxon>Leptidea</taxon>
    </lineage>
</organism>
<sequence length="102" mass="11810">MLEFFGHIARKGGHNLKQLMDTGKVNLKGSILDKPTENEHREHFDGLIKIRLRMNTARSRFYVIYCSADVAVNTKKKYDCLVTIDVLVIEHLLSVYHIHWSA</sequence>
<evidence type="ECO:0000313" key="1">
    <source>
        <dbReference type="EMBL" id="VVD04121.1"/>
    </source>
</evidence>
<reference evidence="1 2" key="1">
    <citation type="submission" date="2017-07" db="EMBL/GenBank/DDBJ databases">
        <authorList>
            <person name="Talla V."/>
            <person name="Backstrom N."/>
        </authorList>
    </citation>
    <scope>NUCLEOTIDE SEQUENCE [LARGE SCALE GENOMIC DNA]</scope>
</reference>
<protein>
    <submittedName>
        <fullName evidence="1">Uncharacterized protein</fullName>
    </submittedName>
</protein>
<name>A0A5E4R297_9NEOP</name>
<dbReference type="EMBL" id="FZQP02006828">
    <property type="protein sequence ID" value="VVD04121.1"/>
    <property type="molecule type" value="Genomic_DNA"/>
</dbReference>
<dbReference type="AlphaFoldDB" id="A0A5E4R297"/>
<accession>A0A5E4R297</accession>
<proteinExistence type="predicted"/>
<evidence type="ECO:0000313" key="2">
    <source>
        <dbReference type="Proteomes" id="UP000324832"/>
    </source>
</evidence>
<gene>
    <name evidence="1" type="ORF">LSINAPIS_LOCUS13945</name>
</gene>